<reference evidence="1 2" key="1">
    <citation type="submission" date="2017-07" db="EMBL/GenBank/DDBJ databases">
        <title>Genome sequence of the Sordaria macrospora wild type strain R19027.</title>
        <authorList>
            <person name="Nowrousian M."/>
            <person name="Teichert I."/>
            <person name="Kueck U."/>
        </authorList>
    </citation>
    <scope>NUCLEOTIDE SEQUENCE [LARGE SCALE GENOMIC DNA]</scope>
    <source>
        <strain evidence="1 2">R19027</strain>
        <tissue evidence="1">Mycelium</tissue>
    </source>
</reference>
<dbReference type="Proteomes" id="UP000433876">
    <property type="component" value="Unassembled WGS sequence"/>
</dbReference>
<dbReference type="VEuPathDB" id="FungiDB:SMAC_06079"/>
<comment type="caution">
    <text evidence="1">The sequence shown here is derived from an EMBL/GenBank/DDBJ whole genome shotgun (WGS) entry which is preliminary data.</text>
</comment>
<sequence length="136" mass="15583">MPLLKRTVKHIYYLARAWERPDRRLLRDPSLPSSDVEKLLGTLCGNWDHFVGSTTHIFSKASQVPKGLTVFKRKWIGKLVPYKKAYVEAGVYAPSGGWYTLGQETEWKSAQSMHRNIVEGSRIMALQRKQSSTQHP</sequence>
<organism evidence="1 2">
    <name type="scientific">Sordaria macrospora</name>
    <dbReference type="NCBI Taxonomy" id="5147"/>
    <lineage>
        <taxon>Eukaryota</taxon>
        <taxon>Fungi</taxon>
        <taxon>Dikarya</taxon>
        <taxon>Ascomycota</taxon>
        <taxon>Pezizomycotina</taxon>
        <taxon>Sordariomycetes</taxon>
        <taxon>Sordariomycetidae</taxon>
        <taxon>Sordariales</taxon>
        <taxon>Sordariaceae</taxon>
        <taxon>Sordaria</taxon>
    </lineage>
</organism>
<name>A0A8S8ZN29_SORMA</name>
<dbReference type="AlphaFoldDB" id="A0A8S8ZN29"/>
<proteinExistence type="predicted"/>
<accession>A0A8S8ZN29</accession>
<protein>
    <submittedName>
        <fullName evidence="1">Uncharacterized protein</fullName>
    </submittedName>
</protein>
<dbReference type="EMBL" id="NMPR01000077">
    <property type="protein sequence ID" value="KAA8631413.1"/>
    <property type="molecule type" value="Genomic_DNA"/>
</dbReference>
<evidence type="ECO:0000313" key="1">
    <source>
        <dbReference type="EMBL" id="KAA8631413.1"/>
    </source>
</evidence>
<gene>
    <name evidence="1" type="ORF">SMACR_06079</name>
</gene>
<evidence type="ECO:0000313" key="2">
    <source>
        <dbReference type="Proteomes" id="UP000433876"/>
    </source>
</evidence>